<feature type="domain" description="Helicase HerA central" evidence="2">
    <location>
        <begin position="525"/>
        <end position="589"/>
    </location>
</feature>
<dbReference type="RefSeq" id="WP_141483674.1">
    <property type="nucleotide sequence ID" value="NZ_SMDN01000002.1"/>
</dbReference>
<keyword evidence="1" id="KW-1133">Transmembrane helix</keyword>
<reference evidence="3 4" key="1">
    <citation type="submission" date="2019-03" db="EMBL/GenBank/DDBJ databases">
        <title>Characterization of a novel Mycoplasma cynos real-time PCR assay.</title>
        <authorList>
            <person name="Tallmadge R.L."/>
            <person name="Mitchell P.K."/>
            <person name="Goodman L."/>
        </authorList>
    </citation>
    <scope>NUCLEOTIDE SEQUENCE [LARGE SCALE GENOMIC DNA]</scope>
    <source>
        <strain evidence="3 4">1642</strain>
    </source>
</reference>
<proteinExistence type="predicted"/>
<dbReference type="EMBL" id="SMDN01000002">
    <property type="protein sequence ID" value="TQC54092.1"/>
    <property type="molecule type" value="Genomic_DNA"/>
</dbReference>
<evidence type="ECO:0000256" key="1">
    <source>
        <dbReference type="SAM" id="Phobius"/>
    </source>
</evidence>
<dbReference type="PANTHER" id="PTHR30121:SF6">
    <property type="entry name" value="SLR6007 PROTEIN"/>
    <property type="match status" value="1"/>
</dbReference>
<dbReference type="OrthoDB" id="9804380at2"/>
<dbReference type="InterPro" id="IPR051162">
    <property type="entry name" value="T4SS_component"/>
</dbReference>
<feature type="transmembrane region" description="Helical" evidence="1">
    <location>
        <begin position="48"/>
        <end position="69"/>
    </location>
</feature>
<dbReference type="Pfam" id="PF01935">
    <property type="entry name" value="DUF87"/>
    <property type="match status" value="1"/>
</dbReference>
<dbReference type="InterPro" id="IPR027417">
    <property type="entry name" value="P-loop_NTPase"/>
</dbReference>
<keyword evidence="4" id="KW-1185">Reference proteome</keyword>
<evidence type="ECO:0000259" key="2">
    <source>
        <dbReference type="Pfam" id="PF01935"/>
    </source>
</evidence>
<feature type="transmembrane region" description="Helical" evidence="1">
    <location>
        <begin position="25"/>
        <end position="42"/>
    </location>
</feature>
<name>A0A507SXV1_9BACT</name>
<dbReference type="Gene3D" id="3.40.50.300">
    <property type="entry name" value="P-loop containing nucleotide triphosphate hydrolases"/>
    <property type="match status" value="1"/>
</dbReference>
<evidence type="ECO:0000313" key="3">
    <source>
        <dbReference type="EMBL" id="TQC54092.1"/>
    </source>
</evidence>
<dbReference type="PANTHER" id="PTHR30121">
    <property type="entry name" value="UNCHARACTERIZED PROTEIN YJGR-RELATED"/>
    <property type="match status" value="1"/>
</dbReference>
<organism evidence="3 4">
    <name type="scientific">Mycoplasmopsis mucosicanis</name>
    <dbReference type="NCBI Taxonomy" id="458208"/>
    <lineage>
        <taxon>Bacteria</taxon>
        <taxon>Bacillati</taxon>
        <taxon>Mycoplasmatota</taxon>
        <taxon>Mycoplasmoidales</taxon>
        <taxon>Metamycoplasmataceae</taxon>
        <taxon>Mycoplasmopsis</taxon>
    </lineage>
</organism>
<sequence>MTVLQPSRIKNRQSKIMRFLSVRDMYELVIVVTLGFLLAFSISKALNVWKYLWLVLWTFFCVVGLLLIIPSKTNNCKMYVLLWRMMLYWCLPKKYGKNAKRSSSDLNPYSCLISESIVKNKSSSSHIFGKNNINNYFSVFRLNGINIWQEDADTQQAFVENFANALASVETKISFVKLEEKIDFSKNLKYIKHIAKKKESKNDIWEKYYESNIEDFNNLKNNELVNNYYLIVNANSLESLTSFIETIEQKFSECNILMHILENKTLINFLSQLNLFNVDAPSIEHFMEIQKYGEEGSLDELFVYDNISFKGDHFELNDKFYRALCINKLPFELSHKWIKVIFDAKGTVIWNNFCLPDSIVYKHLDRSILASIDNSTVNRSATSNVAGSLDEKATFDTIYQIQKDGQRLFSSNVFILCEAENLRELNNENRIIKNTISKANITMNRLKYRQFFGLMEFCQFPFSKLEKENYWITSYNLALGWPFENDILNDSANMLLGKSELTQSPLSFKLFKLGDGARTNFNMFILGTSGKGKTTFTKKMIVSLLSANNKVIVVDPQAEYIDLAQKLNGQVIDLGVGKNTVINPLQIRYSLKDSENDIDSVLNAHLNWLESFFKLVINFNVDDWILFQYVLKNFYRARGVLRLKNVNEWDNQSWPLISDLIAYMKSYDVSSLNAPRIKSIALKRLVEQLEFLFTDNGKYEKLFNGYTNIKLNNDFVVFNTSNLDSKSSTTSAKVGTLCLLNFINEIVYANAQKNEQNRLSFIKNNNKDVIEATKLESMVKYCALVIDEAHLYVDKNNPSVLEAMRENTKTFRKFYAGNIFTTQNPGDFSGEDAIKIVENCQYSMFFGLKDQDIEAAKLLFKNSNQLLKSEVRFLVNAKYGKCLLNISSNQRVRLNLYYSDIEKKLFFKYV</sequence>
<dbReference type="AlphaFoldDB" id="A0A507SXV1"/>
<keyword evidence="1" id="KW-0472">Membrane</keyword>
<dbReference type="InterPro" id="IPR002789">
    <property type="entry name" value="HerA_central"/>
</dbReference>
<evidence type="ECO:0000313" key="4">
    <source>
        <dbReference type="Proteomes" id="UP000320801"/>
    </source>
</evidence>
<dbReference type="SUPFAM" id="SSF52540">
    <property type="entry name" value="P-loop containing nucleoside triphosphate hydrolases"/>
    <property type="match status" value="1"/>
</dbReference>
<dbReference type="Gene3D" id="1.10.8.730">
    <property type="match status" value="1"/>
</dbReference>
<accession>A0A507SXV1</accession>
<protein>
    <submittedName>
        <fullName evidence="3">DUF87 domain-containing protein</fullName>
    </submittedName>
</protein>
<comment type="caution">
    <text evidence="3">The sequence shown here is derived from an EMBL/GenBank/DDBJ whole genome shotgun (WGS) entry which is preliminary data.</text>
</comment>
<gene>
    <name evidence="3" type="ORF">E1I18_00610</name>
</gene>
<dbReference type="NCBIfam" id="NF045975">
    <property type="entry name" value="VirB4_plasma"/>
    <property type="match status" value="1"/>
</dbReference>
<dbReference type="Proteomes" id="UP000320801">
    <property type="component" value="Unassembled WGS sequence"/>
</dbReference>
<keyword evidence="1" id="KW-0812">Transmembrane</keyword>